<gene>
    <name evidence="2" type="ORF">ATY39_14095</name>
</gene>
<dbReference type="Proteomes" id="UP000076021">
    <property type="component" value="Chromosome"/>
</dbReference>
<dbReference type="STRING" id="241244.ATY39_14095"/>
<dbReference type="OrthoDB" id="9812611at2"/>
<dbReference type="EMBL" id="CP014806">
    <property type="protein sequence ID" value="AMX00445.1"/>
    <property type="molecule type" value="Genomic_DNA"/>
</dbReference>
<dbReference type="PROSITE" id="PS51750">
    <property type="entry name" value="BRO_N"/>
    <property type="match status" value="1"/>
</dbReference>
<keyword evidence="3" id="KW-1185">Reference proteome</keyword>
<evidence type="ECO:0000313" key="2">
    <source>
        <dbReference type="EMBL" id="AMX00445.1"/>
    </source>
</evidence>
<organism evidence="2 3">
    <name type="scientific">Rummeliibacillus stabekisii</name>
    <dbReference type="NCBI Taxonomy" id="241244"/>
    <lineage>
        <taxon>Bacteria</taxon>
        <taxon>Bacillati</taxon>
        <taxon>Bacillota</taxon>
        <taxon>Bacilli</taxon>
        <taxon>Bacillales</taxon>
        <taxon>Caryophanaceae</taxon>
        <taxon>Rummeliibacillus</taxon>
    </lineage>
</organism>
<sequence>MNQLQMFNFENQQVRILEKEGEPWFVGKDVAQVLGYSNPSKAVLQHVDSEDKRMEMIAHSQNGNVVTQTALINESGMYSLVLSSKLASAKRFKRWVTNEVLPSIRKHGAYLTPETLEQTMQDPDFLIGILNGLKEEQEKRRAAEIANQEAQEIIQQQRPKVLFAELIETSHTSILVRELAKLLKQNGIDFGEKRLFAWLRENGYLIKRLGTDYNMPTQRSMDLGLFEIKETPVTRTSGNITISKTPKVTGKGQLYFLNKLAGKERAI</sequence>
<proteinExistence type="predicted"/>
<dbReference type="KEGG" id="rst:ATY39_14095"/>
<dbReference type="RefSeq" id="WP_066790820.1">
    <property type="nucleotide sequence ID" value="NZ_CP014806.1"/>
</dbReference>
<reference evidence="2 3" key="1">
    <citation type="journal article" date="2016" name="Genome Announc.">
        <title>Whole-Genome Sequence of Rummeliibacillus stabekisii Strain PP9 Isolated from Antarctic Soil.</title>
        <authorList>
            <person name="da Mota F.F."/>
            <person name="Vollu R.E."/>
            <person name="Jurelevicius D."/>
            <person name="Seldin L."/>
        </authorList>
    </citation>
    <scope>NUCLEOTIDE SEQUENCE [LARGE SCALE GENOMIC DNA]</scope>
    <source>
        <strain evidence="2 3">PP9</strain>
    </source>
</reference>
<name>A0A143HFE7_9BACL</name>
<dbReference type="SMART" id="SM01040">
    <property type="entry name" value="Bro-N"/>
    <property type="match status" value="1"/>
</dbReference>
<dbReference type="PANTHER" id="PTHR36180">
    <property type="entry name" value="DNA-BINDING PROTEIN-RELATED-RELATED"/>
    <property type="match status" value="1"/>
</dbReference>
<dbReference type="Pfam" id="PF02498">
    <property type="entry name" value="Bro-N"/>
    <property type="match status" value="1"/>
</dbReference>
<evidence type="ECO:0000259" key="1">
    <source>
        <dbReference type="PROSITE" id="PS51750"/>
    </source>
</evidence>
<dbReference type="InterPro" id="IPR003497">
    <property type="entry name" value="BRO_N_domain"/>
</dbReference>
<dbReference type="AlphaFoldDB" id="A0A143HFE7"/>
<dbReference type="GO" id="GO:0003677">
    <property type="term" value="F:DNA binding"/>
    <property type="evidence" value="ECO:0007669"/>
    <property type="project" value="InterPro"/>
</dbReference>
<feature type="domain" description="Bro-N" evidence="1">
    <location>
        <begin position="1"/>
        <end position="108"/>
    </location>
</feature>
<accession>A0A143HFE7</accession>
<evidence type="ECO:0000313" key="3">
    <source>
        <dbReference type="Proteomes" id="UP000076021"/>
    </source>
</evidence>
<dbReference type="InterPro" id="IPR005039">
    <property type="entry name" value="Ant_C"/>
</dbReference>
<dbReference type="Pfam" id="PF03374">
    <property type="entry name" value="ANT"/>
    <property type="match status" value="1"/>
</dbReference>
<dbReference type="PANTHER" id="PTHR36180:SF2">
    <property type="entry name" value="BRO FAMILY PROTEIN"/>
    <property type="match status" value="1"/>
</dbReference>
<protein>
    <submittedName>
        <fullName evidence="2">Antirepressor</fullName>
    </submittedName>
</protein>
<reference evidence="3" key="2">
    <citation type="submission" date="2016-03" db="EMBL/GenBank/DDBJ databases">
        <authorList>
            <person name="Ploux O."/>
        </authorList>
    </citation>
    <scope>NUCLEOTIDE SEQUENCE [LARGE SCALE GENOMIC DNA]</scope>
    <source>
        <strain evidence="3">PP9</strain>
    </source>
</reference>